<comment type="caution">
    <text evidence="6">The sequence shown here is derived from an EMBL/GenBank/DDBJ whole genome shotgun (WGS) entry which is preliminary data.</text>
</comment>
<organism evidence="6 7">
    <name type="scientific">Euplotes crassus</name>
    <dbReference type="NCBI Taxonomy" id="5936"/>
    <lineage>
        <taxon>Eukaryota</taxon>
        <taxon>Sar</taxon>
        <taxon>Alveolata</taxon>
        <taxon>Ciliophora</taxon>
        <taxon>Intramacronucleata</taxon>
        <taxon>Spirotrichea</taxon>
        <taxon>Hypotrichia</taxon>
        <taxon>Euplotida</taxon>
        <taxon>Euplotidae</taxon>
        <taxon>Moneuplotes</taxon>
    </lineage>
</organism>
<name>A0AAD1X714_EUPCR</name>
<dbReference type="AlphaFoldDB" id="A0AAD1X714"/>
<feature type="region of interest" description="Disordered" evidence="4">
    <location>
        <begin position="1"/>
        <end position="29"/>
    </location>
</feature>
<sequence length="591" mass="68391">MDNSRKGSRRGSFEESLQSPASKRSYYHKSVRSGGEYMNRGLENLNITGSLYNEKVEEAKGSFIDDERSPKLRRKVGEYANSSKDIFGRPFTSNQAKRVASMKRPIRPSTSKPVKQHLLRKGRTKVLSQEEYFELQNSEKKRVNRKSIGVSQVSRPPNCITILDKPTPQEVPHEETKTPDYALEKKASLVQDKTEKVEKPKKHKKNKKEKKSKKSKSRTDRKKKKKHKHKHKPKEKTIQELVEEFNFAAATQDNRERAHFDNGAEGIFLRVYCLNRALDWLGFGLYHCSIQVYSQEYYYGGHDSEITGIVETDIGKSTNLYLKETLLVGYTYYDADDVDLILDEFGKFWQGCLYDPFRHNCNDFARAVIQHLAHEEGCYEFPEYVNRFSKFSSVLRVWFQPLKNLFGDIVNAPDGKDEGEGNGEELKGDIEQGVYYQERKDDEYEEVMTEVKRLTEKYNSFYLTGFYENSKNTAIEVIDLLSRYSNAIDEIKDIRLATLFHLATCYQKLNEIERIIECCTECISIDPYTSKYYVKRGKALANYMSDFSGALQDLNDAYALDPSDPVISEEIKKVCEKLERENEDNNIGNPN</sequence>
<evidence type="ECO:0000313" key="7">
    <source>
        <dbReference type="Proteomes" id="UP001295684"/>
    </source>
</evidence>
<feature type="region of interest" description="Disordered" evidence="4">
    <location>
        <begin position="137"/>
        <end position="235"/>
    </location>
</feature>
<dbReference type="Gene3D" id="1.25.40.10">
    <property type="entry name" value="Tetratricopeptide repeat domain"/>
    <property type="match status" value="1"/>
</dbReference>
<dbReference type="GO" id="GO:0006508">
    <property type="term" value="P:proteolysis"/>
    <property type="evidence" value="ECO:0007669"/>
    <property type="project" value="UniProtKB-KW"/>
</dbReference>
<evidence type="ECO:0000256" key="1">
    <source>
        <dbReference type="ARBA" id="ARBA00008140"/>
    </source>
</evidence>
<evidence type="ECO:0000256" key="3">
    <source>
        <dbReference type="ARBA" id="ARBA00022801"/>
    </source>
</evidence>
<evidence type="ECO:0000313" key="6">
    <source>
        <dbReference type="EMBL" id="CAI2361157.1"/>
    </source>
</evidence>
<reference evidence="6" key="1">
    <citation type="submission" date="2023-07" db="EMBL/GenBank/DDBJ databases">
        <authorList>
            <consortium name="AG Swart"/>
            <person name="Singh M."/>
            <person name="Singh A."/>
            <person name="Seah K."/>
            <person name="Emmerich C."/>
        </authorList>
    </citation>
    <scope>NUCLEOTIDE SEQUENCE</scope>
    <source>
        <strain evidence="6">DP1</strain>
    </source>
</reference>
<dbReference type="SUPFAM" id="SSF48452">
    <property type="entry name" value="TPR-like"/>
    <property type="match status" value="1"/>
</dbReference>
<feature type="compositionally biased region" description="Basic residues" evidence="4">
    <location>
        <begin position="114"/>
        <end position="123"/>
    </location>
</feature>
<dbReference type="InterPro" id="IPR011990">
    <property type="entry name" value="TPR-like_helical_dom_sf"/>
</dbReference>
<dbReference type="GO" id="GO:0101005">
    <property type="term" value="F:deubiquitinase activity"/>
    <property type="evidence" value="ECO:0007669"/>
    <property type="project" value="TreeGrafter"/>
</dbReference>
<dbReference type="Gene3D" id="3.90.1720.30">
    <property type="entry name" value="PPPDE domains"/>
    <property type="match status" value="1"/>
</dbReference>
<dbReference type="EMBL" id="CAMPGE010002357">
    <property type="protein sequence ID" value="CAI2361157.1"/>
    <property type="molecule type" value="Genomic_DNA"/>
</dbReference>
<dbReference type="InterPro" id="IPR042266">
    <property type="entry name" value="PPPDE_sf"/>
</dbReference>
<protein>
    <recommendedName>
        <fullName evidence="5">PPPDE domain-containing protein</fullName>
    </recommendedName>
</protein>
<dbReference type="InterPro" id="IPR008580">
    <property type="entry name" value="PPPDE_dom"/>
</dbReference>
<keyword evidence="3" id="KW-0378">Hydrolase</keyword>
<dbReference type="PANTHER" id="PTHR12378">
    <property type="entry name" value="DESUMOYLATING ISOPEPTIDASE"/>
    <property type="match status" value="1"/>
</dbReference>
<evidence type="ECO:0000259" key="5">
    <source>
        <dbReference type="PROSITE" id="PS51858"/>
    </source>
</evidence>
<keyword evidence="7" id="KW-1185">Reference proteome</keyword>
<accession>A0AAD1X714</accession>
<keyword evidence="2" id="KW-0645">Protease</keyword>
<feature type="region of interest" description="Disordered" evidence="4">
    <location>
        <begin position="84"/>
        <end position="123"/>
    </location>
</feature>
<comment type="similarity">
    <text evidence="1">Belongs to the DeSI family.</text>
</comment>
<dbReference type="Pfam" id="PF05903">
    <property type="entry name" value="Peptidase_C97"/>
    <property type="match status" value="1"/>
</dbReference>
<dbReference type="PROSITE" id="PS51858">
    <property type="entry name" value="PPPDE"/>
    <property type="match status" value="1"/>
</dbReference>
<dbReference type="PANTHER" id="PTHR12378:SF80">
    <property type="entry name" value="IP06716P-RELATED"/>
    <property type="match status" value="1"/>
</dbReference>
<evidence type="ECO:0000256" key="2">
    <source>
        <dbReference type="ARBA" id="ARBA00022670"/>
    </source>
</evidence>
<feature type="compositionally biased region" description="Basic and acidic residues" evidence="4">
    <location>
        <begin position="171"/>
        <end position="198"/>
    </location>
</feature>
<dbReference type="SMART" id="SM01179">
    <property type="entry name" value="DUF862"/>
    <property type="match status" value="1"/>
</dbReference>
<gene>
    <name evidence="6" type="ORF">ECRASSUSDP1_LOCUS2467</name>
</gene>
<feature type="compositionally biased region" description="Basic residues" evidence="4">
    <location>
        <begin position="199"/>
        <end position="234"/>
    </location>
</feature>
<evidence type="ECO:0000256" key="4">
    <source>
        <dbReference type="SAM" id="MobiDB-lite"/>
    </source>
</evidence>
<proteinExistence type="inferred from homology"/>
<feature type="domain" description="PPPDE" evidence="5">
    <location>
        <begin position="265"/>
        <end position="400"/>
    </location>
</feature>
<dbReference type="Proteomes" id="UP001295684">
    <property type="component" value="Unassembled WGS sequence"/>
</dbReference>
<dbReference type="GO" id="GO:0016579">
    <property type="term" value="P:protein deubiquitination"/>
    <property type="evidence" value="ECO:0007669"/>
    <property type="project" value="TreeGrafter"/>
</dbReference>